<dbReference type="PANTHER" id="PTHR37442">
    <property type="entry name" value="F18A1.7 PROTEIN-RELATED"/>
    <property type="match status" value="1"/>
</dbReference>
<accession>A0A1I7WQA0</accession>
<evidence type="ECO:0000313" key="2">
    <source>
        <dbReference type="Proteomes" id="UP000095283"/>
    </source>
</evidence>
<organism evidence="2 3">
    <name type="scientific">Heterorhabditis bacteriophora</name>
    <name type="common">Entomopathogenic nematode worm</name>
    <dbReference type="NCBI Taxonomy" id="37862"/>
    <lineage>
        <taxon>Eukaryota</taxon>
        <taxon>Metazoa</taxon>
        <taxon>Ecdysozoa</taxon>
        <taxon>Nematoda</taxon>
        <taxon>Chromadorea</taxon>
        <taxon>Rhabditida</taxon>
        <taxon>Rhabditina</taxon>
        <taxon>Rhabditomorpha</taxon>
        <taxon>Strongyloidea</taxon>
        <taxon>Heterorhabditidae</taxon>
        <taxon>Heterorhabditis</taxon>
    </lineage>
</organism>
<evidence type="ECO:0000313" key="3">
    <source>
        <dbReference type="WBParaSite" id="Hba_07329"/>
    </source>
</evidence>
<keyword evidence="2" id="KW-1185">Reference proteome</keyword>
<feature type="compositionally biased region" description="Polar residues" evidence="1">
    <location>
        <begin position="234"/>
        <end position="243"/>
    </location>
</feature>
<dbReference type="Proteomes" id="UP000095283">
    <property type="component" value="Unplaced"/>
</dbReference>
<evidence type="ECO:0000256" key="1">
    <source>
        <dbReference type="SAM" id="MobiDB-lite"/>
    </source>
</evidence>
<sequence>MLINLLLLVSGVYGAAIPPQPQIPTTSQCLRDCFEVGSLVNAAFDLTNFKSIAVDIENFCRINSALLKCGRECPEEQMAELEARTQASSFACSEKVEEFRLVSECLDSAPDVVEKCSSDCRFSSDHTPIRLDSSPAALVNPTVLLDGIGDTCQKHMCIVKCSIAGFNKACSGSGDLFKMMTLNYLHNLPKECVFMKDSKAYDKTTSSMFEFEPNNDPEVPVGPPEKTSDEMSNELDTTTSSQEPVIVIEDSARKEGENDIVAGGVEEVVRRLPR</sequence>
<protein>
    <submittedName>
        <fullName evidence="3">CPG4 domain-containing protein</fullName>
    </submittedName>
</protein>
<dbReference type="InterPro" id="IPR053123">
    <property type="entry name" value="CPG4-like"/>
</dbReference>
<reference evidence="3" key="1">
    <citation type="submission" date="2016-11" db="UniProtKB">
        <authorList>
            <consortium name="WormBaseParasite"/>
        </authorList>
    </citation>
    <scope>IDENTIFICATION</scope>
</reference>
<dbReference type="WBParaSite" id="Hba_07329">
    <property type="protein sequence ID" value="Hba_07329"/>
    <property type="gene ID" value="Hba_07329"/>
</dbReference>
<name>A0A1I7WQA0_HETBA</name>
<proteinExistence type="predicted"/>
<feature type="region of interest" description="Disordered" evidence="1">
    <location>
        <begin position="208"/>
        <end position="244"/>
    </location>
</feature>
<dbReference type="PANTHER" id="PTHR37442:SF1">
    <property type="entry name" value="CHONDROITIN PROTEOGLYCAN 4 DOMAIN-CONTAINING PROTEIN"/>
    <property type="match status" value="1"/>
</dbReference>
<dbReference type="AlphaFoldDB" id="A0A1I7WQA0"/>